<dbReference type="Proteomes" id="UP000007819">
    <property type="component" value="Chromosome A1"/>
</dbReference>
<evidence type="ECO:0000256" key="3">
    <source>
        <dbReference type="ARBA" id="ARBA00023163"/>
    </source>
</evidence>
<evidence type="ECO:0000256" key="4">
    <source>
        <dbReference type="ARBA" id="ARBA00023242"/>
    </source>
</evidence>
<dbReference type="InterPro" id="IPR037249">
    <property type="entry name" value="TAFH/NHR1_dom_sf"/>
</dbReference>
<protein>
    <recommendedName>
        <fullName evidence="6">TAFH domain-containing protein</fullName>
    </recommendedName>
</protein>
<feature type="compositionally biased region" description="Low complexity" evidence="5">
    <location>
        <begin position="264"/>
        <end position="282"/>
    </location>
</feature>
<dbReference type="EnsemblMetazoa" id="XM_016802619.2">
    <property type="protein sequence ID" value="XP_016658108.1"/>
    <property type="gene ID" value="LOC100572365"/>
</dbReference>
<dbReference type="EnsemblMetazoa" id="XM_016802618.2">
    <property type="protein sequence ID" value="XP_016658107.1"/>
    <property type="gene ID" value="LOC100572365"/>
</dbReference>
<reference evidence="7" key="2">
    <citation type="submission" date="2022-06" db="UniProtKB">
        <authorList>
            <consortium name="EnsemblMetazoa"/>
        </authorList>
    </citation>
    <scope>IDENTIFICATION</scope>
</reference>
<dbReference type="OrthoDB" id="6633801at2759"/>
<dbReference type="GO" id="GO:0005634">
    <property type="term" value="C:nucleus"/>
    <property type="evidence" value="ECO:0007669"/>
    <property type="project" value="UniProtKB-SubCell"/>
</dbReference>
<dbReference type="Pfam" id="PF07531">
    <property type="entry name" value="TAFH"/>
    <property type="match status" value="1"/>
</dbReference>
<evidence type="ECO:0000256" key="1">
    <source>
        <dbReference type="ARBA" id="ARBA00004123"/>
    </source>
</evidence>
<feature type="region of interest" description="Disordered" evidence="5">
    <location>
        <begin position="213"/>
        <end position="240"/>
    </location>
</feature>
<comment type="subcellular location">
    <subcellularLocation>
        <location evidence="1">Nucleus</location>
    </subcellularLocation>
</comment>
<dbReference type="GO" id="GO:0006351">
    <property type="term" value="P:DNA-templated transcription"/>
    <property type="evidence" value="ECO:0007669"/>
    <property type="project" value="InterPro"/>
</dbReference>
<evidence type="ECO:0000313" key="7">
    <source>
        <dbReference type="EnsemblMetazoa" id="XP_016658107.1"/>
    </source>
</evidence>
<dbReference type="Gene3D" id="1.20.120.1110">
    <property type="entry name" value="TAFH/NHR1 domain"/>
    <property type="match status" value="1"/>
</dbReference>
<dbReference type="AlphaFoldDB" id="A0A8R2H6Q2"/>
<evidence type="ECO:0000313" key="8">
    <source>
        <dbReference type="Proteomes" id="UP000007819"/>
    </source>
</evidence>
<dbReference type="InterPro" id="IPR003894">
    <property type="entry name" value="TAFH_NHR1"/>
</dbReference>
<dbReference type="RefSeq" id="XP_016658108.1">
    <property type="nucleotide sequence ID" value="XM_016802619.2"/>
</dbReference>
<feature type="region of interest" description="Disordered" evidence="5">
    <location>
        <begin position="306"/>
        <end position="327"/>
    </location>
</feature>
<evidence type="ECO:0000259" key="6">
    <source>
        <dbReference type="Pfam" id="PF07531"/>
    </source>
</evidence>
<keyword evidence="8" id="KW-1185">Reference proteome</keyword>
<feature type="domain" description="TAFH" evidence="6">
    <location>
        <begin position="78"/>
        <end position="162"/>
    </location>
</feature>
<reference evidence="8" key="1">
    <citation type="submission" date="2010-06" db="EMBL/GenBank/DDBJ databases">
        <authorList>
            <person name="Jiang H."/>
            <person name="Abraham K."/>
            <person name="Ali S."/>
            <person name="Alsbrooks S.L."/>
            <person name="Anim B.N."/>
            <person name="Anosike U.S."/>
            <person name="Attaway T."/>
            <person name="Bandaranaike D.P."/>
            <person name="Battles P.K."/>
            <person name="Bell S.N."/>
            <person name="Bell A.V."/>
            <person name="Beltran B."/>
            <person name="Bickham C."/>
            <person name="Bustamante Y."/>
            <person name="Caleb T."/>
            <person name="Canada A."/>
            <person name="Cardenas V."/>
            <person name="Carter K."/>
            <person name="Chacko J."/>
            <person name="Chandrabose M.N."/>
            <person name="Chavez D."/>
            <person name="Chavez A."/>
            <person name="Chen L."/>
            <person name="Chu H.-S."/>
            <person name="Claassen K.J."/>
            <person name="Cockrell R."/>
            <person name="Collins M."/>
            <person name="Cooper J.A."/>
            <person name="Cree A."/>
            <person name="Curry S.M."/>
            <person name="Da Y."/>
            <person name="Dao M.D."/>
            <person name="Das B."/>
            <person name="Davila M.-L."/>
            <person name="Davy-Carroll L."/>
            <person name="Denson S."/>
            <person name="Dinh H."/>
            <person name="Ebong V.E."/>
            <person name="Edwards J.R."/>
            <person name="Egan A."/>
            <person name="El-Daye J."/>
            <person name="Escobedo L."/>
            <person name="Fernandez S."/>
            <person name="Fernando P.R."/>
            <person name="Flagg N."/>
            <person name="Forbes L.D."/>
            <person name="Fowler R.G."/>
            <person name="Fu Q."/>
            <person name="Gabisi R.A."/>
            <person name="Ganer J."/>
            <person name="Garbino Pronczuk A."/>
            <person name="Garcia R.M."/>
            <person name="Garner T."/>
            <person name="Garrett T.E."/>
            <person name="Gonzalez D.A."/>
            <person name="Hamid H."/>
            <person name="Hawkins E.S."/>
            <person name="Hirani K."/>
            <person name="Hogues M.E."/>
            <person name="Hollins B."/>
            <person name="Hsiao C.-H."/>
            <person name="Jabil R."/>
            <person name="James M.L."/>
            <person name="Jhangiani S.N."/>
            <person name="Johnson B."/>
            <person name="Johnson Q."/>
            <person name="Joshi V."/>
            <person name="Kalu J.B."/>
            <person name="Kam C."/>
            <person name="Kashfia A."/>
            <person name="Keebler J."/>
            <person name="Kisamo H."/>
            <person name="Kovar C.L."/>
            <person name="Lago L.A."/>
            <person name="Lai C.-Y."/>
            <person name="Laidlaw J."/>
            <person name="Lara F."/>
            <person name="Le T.-K."/>
            <person name="Lee S.L."/>
            <person name="Legall F.H."/>
            <person name="Lemon S.J."/>
            <person name="Lewis L.R."/>
            <person name="Li B."/>
            <person name="Liu Y."/>
            <person name="Liu Y.-S."/>
            <person name="Lopez J."/>
            <person name="Lozado R.J."/>
            <person name="Lu J."/>
            <person name="Madu R.C."/>
            <person name="Maheshwari M."/>
            <person name="Maheshwari R."/>
            <person name="Malloy K."/>
            <person name="Martinez E."/>
            <person name="Mathew T."/>
            <person name="Mercado I.C."/>
            <person name="Mercado C."/>
            <person name="Meyer B."/>
            <person name="Montgomery K."/>
            <person name="Morgan M.B."/>
            <person name="Munidasa M."/>
            <person name="Nazareth L.V."/>
            <person name="Nelson J."/>
            <person name="Ng B.M."/>
            <person name="Nguyen N.B."/>
            <person name="Nguyen P.Q."/>
            <person name="Nguyen T."/>
            <person name="Obregon M."/>
            <person name="Okwuonu G.O."/>
            <person name="Onwere C.G."/>
            <person name="Orozco G."/>
            <person name="Parra A."/>
            <person name="Patel S."/>
            <person name="Patil S."/>
            <person name="Perez A."/>
            <person name="Perez Y."/>
            <person name="Pham C."/>
            <person name="Primus E.L."/>
            <person name="Pu L.-L."/>
            <person name="Puazo M."/>
            <person name="Qin X."/>
            <person name="Quiroz J.B."/>
            <person name="Reese J."/>
            <person name="Richards S."/>
            <person name="Rives C.M."/>
            <person name="Robberts R."/>
            <person name="Ruiz S.J."/>
            <person name="Ruiz M.J."/>
            <person name="Santibanez J."/>
            <person name="Schneider B.W."/>
            <person name="Sisson I."/>
            <person name="Smith M."/>
            <person name="Sodergren E."/>
            <person name="Song X.-Z."/>
            <person name="Song B.B."/>
            <person name="Summersgill H."/>
            <person name="Thelus R."/>
            <person name="Thornton R.D."/>
            <person name="Trejos Z.Y."/>
            <person name="Usmani K."/>
            <person name="Vattathil S."/>
            <person name="Villasana D."/>
            <person name="Walker D.L."/>
            <person name="Wang S."/>
            <person name="Wang K."/>
            <person name="White C.S."/>
            <person name="Williams A.C."/>
            <person name="Williamson J."/>
            <person name="Wilson K."/>
            <person name="Woghiren I.O."/>
            <person name="Woodworth J.R."/>
            <person name="Worley K.C."/>
            <person name="Wright R.A."/>
            <person name="Wu W."/>
            <person name="Young L."/>
            <person name="Zhang L."/>
            <person name="Zhang J."/>
            <person name="Zhu Y."/>
            <person name="Muzny D.M."/>
            <person name="Weinstock G."/>
            <person name="Gibbs R.A."/>
        </authorList>
    </citation>
    <scope>NUCLEOTIDE SEQUENCE [LARGE SCALE GENOMIC DNA]</scope>
    <source>
        <strain evidence="8">LSR1</strain>
    </source>
</reference>
<keyword evidence="3" id="KW-0804">Transcription</keyword>
<sequence>MAELIELKLKVWGFEQFVERINVQEIDSTDFLTLIELMVTKLLQKSTLGQQSTFIDILRQLNEKHNKVREISEQIYNIESCKNYLAKLIECSGEQPEPVKTVIQELVDAKVELEQFFVNLLSIGYKTTMCIHCGCGLKKYIEPLRKSLMLNEMKIDGIRSPPPPPLKQTTAVLDNQQQVTVKESINIPIESCNYNPAETTLEVGSMEADSILPRSMDMGGKNDVAVNEKNPDQRRKRPSIPVSIELCDDWHNIATTSRDADWNSSMTLSDNSSSQSKRQRISSNSSSFKLEYDLSLECTTPVSIDSTSYRRTDDDEEDDNNSQLSNTTQASTIETVKLGQWKPYYCRFIIENIVLKTEIEQNILEWTSDATKSASSIDSHNVLFRERLQKGYETTIQNIPIHSTFCRNQELKENLYSTNNKERRRIAAPTGMVNLYKALHVFEHKHNCKFKFLPSSIGKCLIEYTENADLDLDPLHSVSNNVLDVLRYPLRYGLIPEKYWLDLEMFLESVFLKNNYFDSESTRRVETESGDDTVVQFNFIEGEIEALVFDYWSRSTIDLMYYDESESRQDLKGLLRYLFQRLCILYRLGTQKEGIGLFLTNFRALAKFDLDKDIIPANCLLFLKNNISKVWPDIETTDQNLWRAFFNEIKVNYILTARTFSAMFKKLDQSFEFIMSKAAQVHAIRNNLLSSDVSLWYASTTVSEKRQSIVSKSDVIRILPEYFESHNNVDSVLCAAIDNCYYHHIFLLSRYAILHNIDIATRVLKHTEVQKFLDSRQPQKIELMSYVKLPLSEIMQSKMVSCFRRLYIRDSDKFEVEFEITEFDELLYQSLNELICNWMKNALRPVIGHDGQFSPQRFENLYPCNVICDGHGSLPQDFLRCYAFAISLYAHMYGLNKRESVSMKCFELDCNFGRDVSVYYDKIIAESDDV</sequence>
<dbReference type="SUPFAM" id="SSF158553">
    <property type="entry name" value="TAFH domain-like"/>
    <property type="match status" value="1"/>
</dbReference>
<dbReference type="RefSeq" id="XP_016658107.1">
    <property type="nucleotide sequence ID" value="XM_016802618.2"/>
</dbReference>
<proteinExistence type="predicted"/>
<accession>A0A8R2H6Q2</accession>
<keyword evidence="4" id="KW-0539">Nucleus</keyword>
<keyword evidence="2" id="KW-0805">Transcription regulation</keyword>
<dbReference type="GeneID" id="100572365"/>
<name>A0A8R2H6Q2_ACYPI</name>
<feature type="region of interest" description="Disordered" evidence="5">
    <location>
        <begin position="262"/>
        <end position="282"/>
    </location>
</feature>
<organism evidence="7 8">
    <name type="scientific">Acyrthosiphon pisum</name>
    <name type="common">Pea aphid</name>
    <dbReference type="NCBI Taxonomy" id="7029"/>
    <lineage>
        <taxon>Eukaryota</taxon>
        <taxon>Metazoa</taxon>
        <taxon>Ecdysozoa</taxon>
        <taxon>Arthropoda</taxon>
        <taxon>Hexapoda</taxon>
        <taxon>Insecta</taxon>
        <taxon>Pterygota</taxon>
        <taxon>Neoptera</taxon>
        <taxon>Paraneoptera</taxon>
        <taxon>Hemiptera</taxon>
        <taxon>Sternorrhyncha</taxon>
        <taxon>Aphidomorpha</taxon>
        <taxon>Aphidoidea</taxon>
        <taxon>Aphididae</taxon>
        <taxon>Macrosiphini</taxon>
        <taxon>Acyrthosiphon</taxon>
    </lineage>
</organism>
<evidence type="ECO:0000256" key="2">
    <source>
        <dbReference type="ARBA" id="ARBA00023015"/>
    </source>
</evidence>
<evidence type="ECO:0000256" key="5">
    <source>
        <dbReference type="SAM" id="MobiDB-lite"/>
    </source>
</evidence>